<comment type="similarity">
    <text evidence="1 5">Belongs to the glycosyl hydrolase 35 family.</text>
</comment>
<dbReference type="InterPro" id="IPR031330">
    <property type="entry name" value="Gly_Hdrlase_35_cat"/>
</dbReference>
<evidence type="ECO:0000256" key="4">
    <source>
        <dbReference type="PIRSR" id="PIRSR006336-1"/>
    </source>
</evidence>
<evidence type="ECO:0000256" key="5">
    <source>
        <dbReference type="RuleBase" id="RU003679"/>
    </source>
</evidence>
<evidence type="ECO:0000313" key="9">
    <source>
        <dbReference type="EMBL" id="XCM80966.1"/>
    </source>
</evidence>
<evidence type="ECO:0000259" key="7">
    <source>
        <dbReference type="Pfam" id="PF21317"/>
    </source>
</evidence>
<dbReference type="Pfam" id="PF21317">
    <property type="entry name" value="BetaGal_ABD_1"/>
    <property type="match status" value="1"/>
</dbReference>
<dbReference type="SUPFAM" id="SSF49785">
    <property type="entry name" value="Galactose-binding domain-like"/>
    <property type="match status" value="1"/>
</dbReference>
<name>A0AAU8JYR7_9ACTN</name>
<evidence type="ECO:0000259" key="6">
    <source>
        <dbReference type="Pfam" id="PF01301"/>
    </source>
</evidence>
<dbReference type="InterPro" id="IPR048912">
    <property type="entry name" value="BetaGal1-like_ABD1"/>
</dbReference>
<feature type="domain" description="Glycoside hydrolase 35 catalytic" evidence="6">
    <location>
        <begin position="9"/>
        <end position="330"/>
    </location>
</feature>
<accession>A0AAU8JYR7</accession>
<dbReference type="PANTHER" id="PTHR23421">
    <property type="entry name" value="BETA-GALACTOSIDASE RELATED"/>
    <property type="match status" value="1"/>
</dbReference>
<dbReference type="SUPFAM" id="SSF51445">
    <property type="entry name" value="(Trans)glycosidases"/>
    <property type="match status" value="1"/>
</dbReference>
<dbReference type="InterPro" id="IPR008979">
    <property type="entry name" value="Galactose-bd-like_sf"/>
</dbReference>
<dbReference type="Pfam" id="PF01301">
    <property type="entry name" value="Glyco_hydro_35"/>
    <property type="match status" value="1"/>
</dbReference>
<feature type="domain" description="Beta-galactosidase 1-like first all-beta" evidence="7">
    <location>
        <begin position="381"/>
        <end position="481"/>
    </location>
</feature>
<evidence type="ECO:0000256" key="3">
    <source>
        <dbReference type="ARBA" id="ARBA00023295"/>
    </source>
</evidence>
<feature type="active site" description="Proton donor" evidence="4">
    <location>
        <position position="154"/>
    </location>
</feature>
<dbReference type="EMBL" id="CP159872">
    <property type="protein sequence ID" value="XCM80966.1"/>
    <property type="molecule type" value="Genomic_DNA"/>
</dbReference>
<sequence length="595" mass="64980">MLTYDATGFRLDGRPLRILSGAMHYFRTHPGQWPQRLAALRAMGLNTVETYVAWNIHEPAPGRYERMEELAAFLDEAARQGLWAIVRPGPYICAEWDNGGLPGWLTARVGRRARTSDPEYLAAVDAFFDRLLPAVVERQVDRGGNVLMVQVENEYGSFGSDAAYLAHLADGLRARGVEVPLFTSDGPEEHMLTGGTLPGVPATVNFGSKPEDAFGVLRALRPEDPPFCMEFWNGWFDHWGRPHHTRDAEDAADALRRILAAGGSVNLYMAHGGTNFGTTAGANHADPPFNSTDWEHSPFQPVTTSYDYDAPLDERGAPTRKYELFREVLAQFAAEHPEQARFLDDRTPELPPPAPVLPAAEVALTETAEPPFGPPAVHPVPPVFEELGLEHGLVRYTFRVPGPRPELPLTVDGLRDRATLWVDGRRVAELERGAESEPVTVAGGCEVALLVESLGRVNYGPLVGETKGLTGGLRHERQYLHGCRTEVLRLESCPEAEFRAADGGVTGDGGGPVLVRGGLEVGEATGDAFLAVPGGVRGYLWVNGFLLGRYDARGPQSTFYCPQPLLRPGRNAITLLELGDARPDRVELREAPELG</sequence>
<dbReference type="Gene3D" id="2.60.120.260">
    <property type="entry name" value="Galactose-binding domain-like"/>
    <property type="match status" value="2"/>
</dbReference>
<feature type="active site" description="Nucleophile" evidence="4">
    <location>
        <position position="230"/>
    </location>
</feature>
<dbReference type="InterPro" id="IPR001944">
    <property type="entry name" value="Glycoside_Hdrlase_35"/>
</dbReference>
<dbReference type="GO" id="GO:0004565">
    <property type="term" value="F:beta-galactosidase activity"/>
    <property type="evidence" value="ECO:0007669"/>
    <property type="project" value="InterPro"/>
</dbReference>
<dbReference type="InterPro" id="IPR048913">
    <property type="entry name" value="BetaGal_gal-bd"/>
</dbReference>
<dbReference type="KEGG" id="kcm:ABWK59_19635"/>
<dbReference type="PRINTS" id="PR00742">
    <property type="entry name" value="GLHYDRLASE35"/>
</dbReference>
<feature type="domain" description="Beta-galactosidase galactose-binding" evidence="8">
    <location>
        <begin position="513"/>
        <end position="571"/>
    </location>
</feature>
<gene>
    <name evidence="9" type="ORF">ABWK59_19635</name>
</gene>
<dbReference type="InterPro" id="IPR017853">
    <property type="entry name" value="GH"/>
</dbReference>
<dbReference type="RefSeq" id="WP_354641902.1">
    <property type="nucleotide sequence ID" value="NZ_CP159872.1"/>
</dbReference>
<dbReference type="PIRSF" id="PIRSF006336">
    <property type="entry name" value="B-gal"/>
    <property type="match status" value="1"/>
</dbReference>
<dbReference type="GO" id="GO:0005975">
    <property type="term" value="P:carbohydrate metabolic process"/>
    <property type="evidence" value="ECO:0007669"/>
    <property type="project" value="InterPro"/>
</dbReference>
<reference evidence="9" key="1">
    <citation type="submission" date="2024-06" db="EMBL/GenBank/DDBJ databases">
        <title>The genome sequences of Kitasatospora sp. strain HUAS MG31.</title>
        <authorList>
            <person name="Mo P."/>
        </authorList>
    </citation>
    <scope>NUCLEOTIDE SEQUENCE</scope>
    <source>
        <strain evidence="9">HUAS MG31</strain>
    </source>
</reference>
<protein>
    <submittedName>
        <fullName evidence="9">Glycoside hydrolase family 35 protein</fullName>
    </submittedName>
</protein>
<evidence type="ECO:0000259" key="8">
    <source>
        <dbReference type="Pfam" id="PF21467"/>
    </source>
</evidence>
<organism evidence="9">
    <name type="scientific">Kitasatospora camelliae</name>
    <dbReference type="NCBI Taxonomy" id="3156397"/>
    <lineage>
        <taxon>Bacteria</taxon>
        <taxon>Bacillati</taxon>
        <taxon>Actinomycetota</taxon>
        <taxon>Actinomycetes</taxon>
        <taxon>Kitasatosporales</taxon>
        <taxon>Streptomycetaceae</taxon>
        <taxon>Kitasatospora</taxon>
    </lineage>
</organism>
<dbReference type="Pfam" id="PF21467">
    <property type="entry name" value="BetaGal_gal-bd"/>
    <property type="match status" value="1"/>
</dbReference>
<keyword evidence="3" id="KW-0326">Glycosidase</keyword>
<dbReference type="AlphaFoldDB" id="A0AAU8JYR7"/>
<dbReference type="InterPro" id="IPR026283">
    <property type="entry name" value="B-gal_1-like"/>
</dbReference>
<proteinExistence type="inferred from homology"/>
<dbReference type="Gene3D" id="3.20.20.80">
    <property type="entry name" value="Glycosidases"/>
    <property type="match status" value="1"/>
</dbReference>
<evidence type="ECO:0000256" key="2">
    <source>
        <dbReference type="ARBA" id="ARBA00022801"/>
    </source>
</evidence>
<evidence type="ECO:0000256" key="1">
    <source>
        <dbReference type="ARBA" id="ARBA00009809"/>
    </source>
</evidence>
<keyword evidence="2 9" id="KW-0378">Hydrolase</keyword>